<dbReference type="EMBL" id="LJIJ01001554">
    <property type="protein sequence ID" value="ODM91412.1"/>
    <property type="molecule type" value="Genomic_DNA"/>
</dbReference>
<reference evidence="1 2" key="1">
    <citation type="journal article" date="2016" name="Genome Biol. Evol.">
        <title>Gene Family Evolution Reflects Adaptation to Soil Environmental Stressors in the Genome of the Collembolan Orchesella cincta.</title>
        <authorList>
            <person name="Faddeeva-Vakhrusheva A."/>
            <person name="Derks M.F."/>
            <person name="Anvar S.Y."/>
            <person name="Agamennone V."/>
            <person name="Suring W."/>
            <person name="Smit S."/>
            <person name="van Straalen N.M."/>
            <person name="Roelofs D."/>
        </authorList>
    </citation>
    <scope>NUCLEOTIDE SEQUENCE [LARGE SCALE GENOMIC DNA]</scope>
    <source>
        <tissue evidence="1">Mixed pool</tissue>
    </source>
</reference>
<protein>
    <submittedName>
        <fullName evidence="1">Uncharacterized protein</fullName>
    </submittedName>
</protein>
<accession>A0A1D2MEV7</accession>
<organism evidence="1 2">
    <name type="scientific">Orchesella cincta</name>
    <name type="common">Springtail</name>
    <name type="synonym">Podura cincta</name>
    <dbReference type="NCBI Taxonomy" id="48709"/>
    <lineage>
        <taxon>Eukaryota</taxon>
        <taxon>Metazoa</taxon>
        <taxon>Ecdysozoa</taxon>
        <taxon>Arthropoda</taxon>
        <taxon>Hexapoda</taxon>
        <taxon>Collembola</taxon>
        <taxon>Entomobryomorpha</taxon>
        <taxon>Entomobryoidea</taxon>
        <taxon>Orchesellidae</taxon>
        <taxon>Orchesellinae</taxon>
        <taxon>Orchesella</taxon>
    </lineage>
</organism>
<comment type="caution">
    <text evidence="1">The sequence shown here is derived from an EMBL/GenBank/DDBJ whole genome shotgun (WGS) entry which is preliminary data.</text>
</comment>
<keyword evidence="2" id="KW-1185">Reference proteome</keyword>
<name>A0A1D2MEV7_ORCCI</name>
<dbReference type="Proteomes" id="UP000094527">
    <property type="component" value="Unassembled WGS sequence"/>
</dbReference>
<evidence type="ECO:0000313" key="1">
    <source>
        <dbReference type="EMBL" id="ODM91412.1"/>
    </source>
</evidence>
<evidence type="ECO:0000313" key="2">
    <source>
        <dbReference type="Proteomes" id="UP000094527"/>
    </source>
</evidence>
<proteinExistence type="predicted"/>
<sequence>MTFVLLEFISNVLVQRGGSIFFHVALHDGFWKLTLTLWVYLESDRTQRSVFIQEPSYQIHFCLIAGEDETGCSKTKHCSGEKISKNGNRKVIFFFDDSPLLFAMFRCGCKSQAFGTSSIFGWNKWTLIAQVCHSVIGSENQGNIP</sequence>
<gene>
    <name evidence="1" type="ORF">Ocin01_15269</name>
</gene>
<dbReference type="AlphaFoldDB" id="A0A1D2MEV7"/>